<comment type="pathway">
    <text evidence="2">Protein modification; protein glycosylation.</text>
</comment>
<dbReference type="SUPFAM" id="SSF53756">
    <property type="entry name" value="UDP-Glycosyltransferase/glycogen phosphorylase"/>
    <property type="match status" value="1"/>
</dbReference>
<evidence type="ECO:0000313" key="15">
    <source>
        <dbReference type="EMBL" id="RNA27815.1"/>
    </source>
</evidence>
<dbReference type="Gene3D" id="3.40.50.11660">
    <property type="entry name" value="Glycosyl transferase family 10, C-terminal domain"/>
    <property type="match status" value="1"/>
</dbReference>
<dbReference type="InterPro" id="IPR001503">
    <property type="entry name" value="Glyco_trans_10"/>
</dbReference>
<evidence type="ECO:0000256" key="4">
    <source>
        <dbReference type="ARBA" id="ARBA00022676"/>
    </source>
</evidence>
<keyword evidence="7" id="KW-0735">Signal-anchor</keyword>
<evidence type="ECO:0000256" key="6">
    <source>
        <dbReference type="ARBA" id="ARBA00022692"/>
    </source>
</evidence>
<dbReference type="OrthoDB" id="427096at2759"/>
<evidence type="ECO:0000259" key="13">
    <source>
        <dbReference type="Pfam" id="PF00852"/>
    </source>
</evidence>
<dbReference type="PANTHER" id="PTHR48438">
    <property type="entry name" value="ALPHA-(1,3)-FUCOSYLTRANSFERASE C-RELATED"/>
    <property type="match status" value="1"/>
</dbReference>
<dbReference type="Pfam" id="PF00852">
    <property type="entry name" value="Glyco_transf_10"/>
    <property type="match status" value="1"/>
</dbReference>
<feature type="non-terminal residue" evidence="15">
    <location>
        <position position="1"/>
    </location>
</feature>
<dbReference type="Gene3D" id="1.10.340.70">
    <property type="match status" value="1"/>
</dbReference>
<dbReference type="GO" id="GO:0000139">
    <property type="term" value="C:Golgi membrane"/>
    <property type="evidence" value="ECO:0007669"/>
    <property type="project" value="UniProtKB-SubCell"/>
</dbReference>
<dbReference type="EC" id="2.4.1.-" evidence="12"/>
<accession>A0A3M7RWU3</accession>
<dbReference type="InterPro" id="IPR038577">
    <property type="entry name" value="GT10-like_C_sf"/>
</dbReference>
<evidence type="ECO:0000256" key="7">
    <source>
        <dbReference type="ARBA" id="ARBA00022968"/>
    </source>
</evidence>
<dbReference type="InterPro" id="IPR041588">
    <property type="entry name" value="Integrase_H2C2"/>
</dbReference>
<sequence length="395" mass="46141">SRLKWTTSNPNYNESNFLLSSKPGFAVILISDCNEHLNRLKIVKILRRYIPVDIYGKCSDQGLKCPDMGDCRQYLAKRYKFFFTFENSFCKEYVTEKFFSTLNYDTVPVVLGAGEYTKFAPKSAFINLMNYASLNELAEYLKHLSLNQTAYLEYFKWKQFIQVDKNERAFTHYCEMCIGLQMEEFTGIRHSVFGNHSRLFTMRDNCRGIKIESVFGTMFLKLDDHDVKMKYLEKSFSQILNIISITKKFYDVQGNCYDFLYLRSFRINTNIFRILTFLKSLGPELEKKISKELEIGQGWNYVQNGLLIQQNVLCNKQPSGEITNVVPKHLTQQICKVYQDSITAGHLGLETTYKAISSIFIWLKMKETINDYCQTCDKCQKLEPKNTTNTVQWSL</sequence>
<keyword evidence="4 12" id="KW-0328">Glycosyltransferase</keyword>
<keyword evidence="11" id="KW-0325">Glycoprotein</keyword>
<comment type="similarity">
    <text evidence="3 12">Belongs to the glycosyltransferase 10 family.</text>
</comment>
<dbReference type="FunFam" id="3.40.50.11660:FF:000002">
    <property type="entry name" value="Alpha-(1,3)-fucosyltransferase"/>
    <property type="match status" value="1"/>
</dbReference>
<feature type="domain" description="Integrase zinc-binding" evidence="14">
    <location>
        <begin position="326"/>
        <end position="383"/>
    </location>
</feature>
<dbReference type="Pfam" id="PF17921">
    <property type="entry name" value="Integrase_H2C2"/>
    <property type="match status" value="1"/>
</dbReference>
<reference evidence="15 16" key="1">
    <citation type="journal article" date="2018" name="Sci. Rep.">
        <title>Genomic signatures of local adaptation to the degree of environmental predictability in rotifers.</title>
        <authorList>
            <person name="Franch-Gras L."/>
            <person name="Hahn C."/>
            <person name="Garcia-Roger E.M."/>
            <person name="Carmona M.J."/>
            <person name="Serra M."/>
            <person name="Gomez A."/>
        </authorList>
    </citation>
    <scope>NUCLEOTIDE SEQUENCE [LARGE SCALE GENOMIC DNA]</scope>
    <source>
        <strain evidence="15">HYR1</strain>
    </source>
</reference>
<proteinExistence type="inferred from homology"/>
<evidence type="ECO:0000256" key="12">
    <source>
        <dbReference type="RuleBase" id="RU003832"/>
    </source>
</evidence>
<comment type="subcellular location">
    <subcellularLocation>
        <location evidence="1">Golgi apparatus membrane</location>
        <topology evidence="1">Single-pass type II membrane protein</topology>
    </subcellularLocation>
    <subcellularLocation>
        <location evidence="12">Golgi apparatus</location>
        <location evidence="12">Golgi stack membrane</location>
        <topology evidence="12">Single-pass type II membrane protein</topology>
    </subcellularLocation>
</comment>
<keyword evidence="5 12" id="KW-0808">Transferase</keyword>
<keyword evidence="16" id="KW-1185">Reference proteome</keyword>
<keyword evidence="8" id="KW-1133">Transmembrane helix</keyword>
<evidence type="ECO:0000256" key="10">
    <source>
        <dbReference type="ARBA" id="ARBA00023136"/>
    </source>
</evidence>
<name>A0A3M7RWU3_BRAPC</name>
<evidence type="ECO:0000256" key="9">
    <source>
        <dbReference type="ARBA" id="ARBA00023034"/>
    </source>
</evidence>
<dbReference type="EMBL" id="REGN01002489">
    <property type="protein sequence ID" value="RNA27815.1"/>
    <property type="molecule type" value="Genomic_DNA"/>
</dbReference>
<dbReference type="FunFam" id="1.10.340.70:FF:000001">
    <property type="entry name" value="Retrovirus-related Pol polyprotein from transposon gypsy-like Protein"/>
    <property type="match status" value="1"/>
</dbReference>
<organism evidence="15 16">
    <name type="scientific">Brachionus plicatilis</name>
    <name type="common">Marine rotifer</name>
    <name type="synonym">Brachionus muelleri</name>
    <dbReference type="NCBI Taxonomy" id="10195"/>
    <lineage>
        <taxon>Eukaryota</taxon>
        <taxon>Metazoa</taxon>
        <taxon>Spiralia</taxon>
        <taxon>Gnathifera</taxon>
        <taxon>Rotifera</taxon>
        <taxon>Eurotatoria</taxon>
        <taxon>Monogononta</taxon>
        <taxon>Pseudotrocha</taxon>
        <taxon>Ploima</taxon>
        <taxon>Brachionidae</taxon>
        <taxon>Brachionus</taxon>
    </lineage>
</organism>
<dbReference type="AlphaFoldDB" id="A0A3M7RWU3"/>
<protein>
    <recommendedName>
        <fullName evidence="12">Fucosyltransferase</fullName>
        <ecNumber evidence="12">2.4.1.-</ecNumber>
    </recommendedName>
</protein>
<dbReference type="UniPathway" id="UPA00378"/>
<evidence type="ECO:0000256" key="2">
    <source>
        <dbReference type="ARBA" id="ARBA00004922"/>
    </source>
</evidence>
<keyword evidence="10" id="KW-0472">Membrane</keyword>
<gene>
    <name evidence="15" type="ORF">BpHYR1_044626</name>
</gene>
<evidence type="ECO:0000256" key="8">
    <source>
        <dbReference type="ARBA" id="ARBA00022989"/>
    </source>
</evidence>
<keyword evidence="6 12" id="KW-0812">Transmembrane</keyword>
<dbReference type="InterPro" id="IPR055270">
    <property type="entry name" value="Glyco_tran_10_C"/>
</dbReference>
<dbReference type="PANTHER" id="PTHR48438:SF1">
    <property type="entry name" value="ALPHA-(1,3)-FUCOSYLTRANSFERASE C-RELATED"/>
    <property type="match status" value="1"/>
</dbReference>
<dbReference type="STRING" id="10195.A0A3M7RWU3"/>
<comment type="caution">
    <text evidence="15">The sequence shown here is derived from an EMBL/GenBank/DDBJ whole genome shotgun (WGS) entry which is preliminary data.</text>
</comment>
<evidence type="ECO:0000256" key="1">
    <source>
        <dbReference type="ARBA" id="ARBA00004323"/>
    </source>
</evidence>
<dbReference type="Proteomes" id="UP000276133">
    <property type="component" value="Unassembled WGS sequence"/>
</dbReference>
<evidence type="ECO:0000256" key="5">
    <source>
        <dbReference type="ARBA" id="ARBA00022679"/>
    </source>
</evidence>
<evidence type="ECO:0000256" key="3">
    <source>
        <dbReference type="ARBA" id="ARBA00008919"/>
    </source>
</evidence>
<keyword evidence="9 12" id="KW-0333">Golgi apparatus</keyword>
<dbReference type="GO" id="GO:0008417">
    <property type="term" value="F:fucosyltransferase activity"/>
    <property type="evidence" value="ECO:0007669"/>
    <property type="project" value="InterPro"/>
</dbReference>
<dbReference type="GO" id="GO:0032580">
    <property type="term" value="C:Golgi cisterna membrane"/>
    <property type="evidence" value="ECO:0007669"/>
    <property type="project" value="UniProtKB-SubCell"/>
</dbReference>
<evidence type="ECO:0000259" key="14">
    <source>
        <dbReference type="Pfam" id="PF17921"/>
    </source>
</evidence>
<feature type="domain" description="Fucosyltransferase C-terminal" evidence="13">
    <location>
        <begin position="20"/>
        <end position="184"/>
    </location>
</feature>
<evidence type="ECO:0000256" key="11">
    <source>
        <dbReference type="ARBA" id="ARBA00023180"/>
    </source>
</evidence>
<evidence type="ECO:0000313" key="16">
    <source>
        <dbReference type="Proteomes" id="UP000276133"/>
    </source>
</evidence>